<dbReference type="PROSITE" id="PS50082">
    <property type="entry name" value="WD_REPEATS_2"/>
    <property type="match status" value="3"/>
</dbReference>
<dbReference type="GO" id="GO:0005634">
    <property type="term" value="C:nucleus"/>
    <property type="evidence" value="ECO:0007669"/>
    <property type="project" value="TreeGrafter"/>
</dbReference>
<feature type="compositionally biased region" description="Low complexity" evidence="6">
    <location>
        <begin position="496"/>
        <end position="508"/>
    </location>
</feature>
<dbReference type="GO" id="GO:0010992">
    <property type="term" value="P:ubiquitin recycling"/>
    <property type="evidence" value="ECO:0007669"/>
    <property type="project" value="TreeGrafter"/>
</dbReference>
<keyword evidence="10" id="KW-1185">Reference proteome</keyword>
<dbReference type="OrthoDB" id="10265988at2759"/>
<evidence type="ECO:0000256" key="3">
    <source>
        <dbReference type="ARBA" id="ARBA00022574"/>
    </source>
</evidence>
<evidence type="ECO:0000256" key="2">
    <source>
        <dbReference type="ARBA" id="ARBA00022490"/>
    </source>
</evidence>
<dbReference type="InterPro" id="IPR036322">
    <property type="entry name" value="WD40_repeat_dom_sf"/>
</dbReference>
<dbReference type="CDD" id="cd00200">
    <property type="entry name" value="WD40"/>
    <property type="match status" value="1"/>
</dbReference>
<dbReference type="InterPro" id="IPR013535">
    <property type="entry name" value="PUL_dom"/>
</dbReference>
<evidence type="ECO:0000313" key="9">
    <source>
        <dbReference type="EMBL" id="GHJ87959.1"/>
    </source>
</evidence>
<dbReference type="InterPro" id="IPR011989">
    <property type="entry name" value="ARM-like"/>
</dbReference>
<comment type="caution">
    <text evidence="9">The sequence shown here is derived from an EMBL/GenBank/DDBJ whole genome shotgun (WGS) entry which is preliminary data.</text>
</comment>
<feature type="repeat" description="WD" evidence="5">
    <location>
        <begin position="225"/>
        <end position="257"/>
    </location>
</feature>
<dbReference type="PROSITE" id="PS51396">
    <property type="entry name" value="PUL"/>
    <property type="match status" value="1"/>
</dbReference>
<dbReference type="PROSITE" id="PS50294">
    <property type="entry name" value="WD_REPEATS_REGION"/>
    <property type="match status" value="2"/>
</dbReference>
<reference evidence="9" key="1">
    <citation type="submission" date="2020-07" db="EMBL/GenBank/DDBJ databases">
        <title>Draft Genome Sequence of a Deep-Sea Yeast, Naganishia (Cryptococcus) liquefaciens strain N6.</title>
        <authorList>
            <person name="Han Y.W."/>
            <person name="Kajitani R."/>
            <person name="Morimoto H."/>
            <person name="Parhat M."/>
            <person name="Tsubouchi H."/>
            <person name="Bakenova O."/>
            <person name="Ogata M."/>
            <person name="Argunhan B."/>
            <person name="Aoki R."/>
            <person name="Kajiwara S."/>
            <person name="Itoh T."/>
            <person name="Iwasaki H."/>
        </authorList>
    </citation>
    <scope>NUCLEOTIDE SEQUENCE</scope>
    <source>
        <strain evidence="9">N6</strain>
    </source>
</reference>
<comment type="subcellular location">
    <subcellularLocation>
        <location evidence="1">Cytoplasm</location>
    </subcellularLocation>
</comment>
<dbReference type="InterPro" id="IPR001680">
    <property type="entry name" value="WD40_rpt"/>
</dbReference>
<evidence type="ECO:0000256" key="6">
    <source>
        <dbReference type="SAM" id="MobiDB-lite"/>
    </source>
</evidence>
<dbReference type="InterPro" id="IPR015943">
    <property type="entry name" value="WD40/YVTN_repeat-like_dom_sf"/>
</dbReference>
<dbReference type="PROSITE" id="PS51394">
    <property type="entry name" value="PFU"/>
    <property type="match status" value="1"/>
</dbReference>
<dbReference type="InterPro" id="IPR038122">
    <property type="entry name" value="PFU_sf"/>
</dbReference>
<name>A0A8H3TVR0_9TREE</name>
<keyword evidence="3 5" id="KW-0853">WD repeat</keyword>
<accession>A0A8H3TVR0</accession>
<dbReference type="Pfam" id="PF08324">
    <property type="entry name" value="PUL"/>
    <property type="match status" value="1"/>
</dbReference>
<dbReference type="AlphaFoldDB" id="A0A8H3TVR0"/>
<dbReference type="Proteomes" id="UP000620104">
    <property type="component" value="Unassembled WGS sequence"/>
</dbReference>
<evidence type="ECO:0000256" key="1">
    <source>
        <dbReference type="ARBA" id="ARBA00004496"/>
    </source>
</evidence>
<dbReference type="EMBL" id="BLZA01000023">
    <property type="protein sequence ID" value="GHJ87959.1"/>
    <property type="molecule type" value="Genomic_DNA"/>
</dbReference>
<feature type="region of interest" description="Disordered" evidence="6">
    <location>
        <begin position="453"/>
        <end position="509"/>
    </location>
</feature>
<dbReference type="InterPro" id="IPR016024">
    <property type="entry name" value="ARM-type_fold"/>
</dbReference>
<feature type="repeat" description="WD" evidence="5">
    <location>
        <begin position="183"/>
        <end position="224"/>
    </location>
</feature>
<feature type="domain" description="PUL" evidence="8">
    <location>
        <begin position="523"/>
        <end position="799"/>
    </location>
</feature>
<evidence type="ECO:0000259" key="8">
    <source>
        <dbReference type="PROSITE" id="PS51396"/>
    </source>
</evidence>
<keyword evidence="2" id="KW-0963">Cytoplasm</keyword>
<dbReference type="Gene3D" id="1.25.10.10">
    <property type="entry name" value="Leucine-rich Repeat Variant"/>
    <property type="match status" value="1"/>
</dbReference>
<dbReference type="Pfam" id="PF09070">
    <property type="entry name" value="PFU"/>
    <property type="match status" value="1"/>
</dbReference>
<dbReference type="Gene3D" id="2.130.10.10">
    <property type="entry name" value="YVTN repeat-like/Quinoprotein amine dehydrogenase"/>
    <property type="match status" value="1"/>
</dbReference>
<dbReference type="GO" id="GO:0005737">
    <property type="term" value="C:cytoplasm"/>
    <property type="evidence" value="ECO:0007669"/>
    <property type="project" value="UniProtKB-SubCell"/>
</dbReference>
<evidence type="ECO:0000256" key="5">
    <source>
        <dbReference type="PROSITE-ProRule" id="PRU00221"/>
    </source>
</evidence>
<gene>
    <name evidence="9" type="ORF">NliqN6_4361</name>
</gene>
<dbReference type="SMART" id="SM00320">
    <property type="entry name" value="WD40"/>
    <property type="match status" value="7"/>
</dbReference>
<dbReference type="SUPFAM" id="SSF48371">
    <property type="entry name" value="ARM repeat"/>
    <property type="match status" value="1"/>
</dbReference>
<feature type="domain" description="PFU" evidence="7">
    <location>
        <begin position="362"/>
        <end position="457"/>
    </location>
</feature>
<dbReference type="PANTHER" id="PTHR19849">
    <property type="entry name" value="PHOSPHOLIPASE A-2-ACTIVATING PROTEIN"/>
    <property type="match status" value="1"/>
</dbReference>
<dbReference type="PANTHER" id="PTHR19849:SF0">
    <property type="entry name" value="PHOSPHOLIPASE A-2-ACTIVATING PROTEIN"/>
    <property type="match status" value="1"/>
</dbReference>
<organism evidence="9 10">
    <name type="scientific">Naganishia liquefaciens</name>
    <dbReference type="NCBI Taxonomy" id="104408"/>
    <lineage>
        <taxon>Eukaryota</taxon>
        <taxon>Fungi</taxon>
        <taxon>Dikarya</taxon>
        <taxon>Basidiomycota</taxon>
        <taxon>Agaricomycotina</taxon>
        <taxon>Tremellomycetes</taxon>
        <taxon>Filobasidiales</taxon>
        <taxon>Filobasidiaceae</taxon>
        <taxon>Naganishia</taxon>
    </lineage>
</organism>
<evidence type="ECO:0008006" key="11">
    <source>
        <dbReference type="Google" id="ProtNLM"/>
    </source>
</evidence>
<dbReference type="Pfam" id="PF00400">
    <property type="entry name" value="WD40"/>
    <property type="match status" value="6"/>
</dbReference>
<dbReference type="InterPro" id="IPR015155">
    <property type="entry name" value="PFU"/>
</dbReference>
<keyword evidence="4" id="KW-0677">Repeat</keyword>
<dbReference type="SUPFAM" id="SSF50978">
    <property type="entry name" value="WD40 repeat-like"/>
    <property type="match status" value="1"/>
</dbReference>
<protein>
    <recommendedName>
        <fullName evidence="11">Phospholipase A-2-activating protein</fullName>
    </recommendedName>
</protein>
<dbReference type="GO" id="GO:0043130">
    <property type="term" value="F:ubiquitin binding"/>
    <property type="evidence" value="ECO:0007669"/>
    <property type="project" value="TreeGrafter"/>
</dbReference>
<dbReference type="Gene3D" id="3.10.20.870">
    <property type="entry name" value="PFU (PLAA family ubiquitin binding), C-terminal domain"/>
    <property type="match status" value="1"/>
</dbReference>
<evidence type="ECO:0000313" key="10">
    <source>
        <dbReference type="Proteomes" id="UP000620104"/>
    </source>
</evidence>
<sequence>MVAFALSATLAGHSQDVRSLCIASSNSIISGSRDATAIIWRATKDADKKWESARTIPDPDGKFISSVGTVSVNGEKYIAIGSQSSKISLWTAAGDESARPTHTLISHKHNVCTLDSNDSGLLISGSWDKTAIVWRDFKPLLHLTGHEQAVWAVKCVGEDRFLTASADKLIRLFDSQGKLIQTYRGHSDCVRALSLTHDGRGFFSAANDGNVMLWSFDKPSPVKVFNGHTSFVYSVAALPNGEGAVSSGEDGTIRVWSHGNLAQTITHPTISVWVVDVLPNGDIISGASDGMVRVWTRSEERKASADEVRQLDQAVASRQLNKTQVGDIKHTDLPGPEGLARIGKKDGEVLMIKNEGKVQAYQWSNAESTWHQVGEVTDAVGSGRKQVYNGIEYDYVFDVDIAEGQPPLKLPYNVRDNAYTAAHKFLVSNELPISHIEQVVKFIEDNTAGKQLGSSQIPAGSADPFTGGSRYQPEGVHAGGATYSDPFTGSGAYRPGQSSSGGASGDSDPYTGGGYRATAATKTFSPIKTPVYFQTINVDAARNKVNELNSDPECSLSQTERATLDQIYNQLKSSSVASLDSGLQDFDPATFLAVVTRWPEDKRFPLIDLCRILCATSSALASYQSHSGEGVVELLLQACSFDADWPTAGSKTRDTNTMLAARALANLTKTEAGKTSLTGDRLTELLEHLAGRHAFTTFNKNTRVAFATLALNLSILAVENQLPAKHARALLQYIINILSNESQDGEVVYRSIVALGNLIASPSISGSLEVGDIEVAKELASGVANSIGEQRSKDIMQHI</sequence>
<feature type="repeat" description="WD" evidence="5">
    <location>
        <begin position="10"/>
        <end position="40"/>
    </location>
</feature>
<evidence type="ECO:0000259" key="7">
    <source>
        <dbReference type="PROSITE" id="PS51394"/>
    </source>
</evidence>
<proteinExistence type="predicted"/>
<evidence type="ECO:0000256" key="4">
    <source>
        <dbReference type="ARBA" id="ARBA00022737"/>
    </source>
</evidence>
<dbReference type="GO" id="GO:0043161">
    <property type="term" value="P:proteasome-mediated ubiquitin-dependent protein catabolic process"/>
    <property type="evidence" value="ECO:0007669"/>
    <property type="project" value="TreeGrafter"/>
</dbReference>